<sequence length="135" mass="14595">MSVQEKINRFLEAEAFGVVGASSKPHKYGYKVLRCYQQNDRRAIPVNPVEKEIAGVPCVSDVSQLPPEVKSISVITPPQVTEKVVDKALEAGHIENIWMQPGAESAAAVERAEKAGLNVIADGSCILVVLGYRGH</sequence>
<gene>
    <name evidence="2" type="ORF">GSUB_04570</name>
</gene>
<proteinExistence type="predicted"/>
<dbReference type="RefSeq" id="WP_040199416.1">
    <property type="nucleotide sequence ID" value="NZ_CP010311.1"/>
</dbReference>
<reference evidence="2 3" key="1">
    <citation type="journal article" date="2015" name="Genome Announc.">
        <title>Genomes of Geoalkalibacter ferrihydriticus Z-0531T and Geoalkalibacter subterraneus Red1T, Two Haloalkaliphilic Metal-Reducing Deltaproteobacteria.</title>
        <authorList>
            <person name="Badalamenti J.P."/>
            <person name="Krajmalnik-Brown R."/>
            <person name="Torres C.I."/>
            <person name="Bond D.R."/>
        </authorList>
    </citation>
    <scope>NUCLEOTIDE SEQUENCE [LARGE SCALE GENOMIC DNA]</scope>
    <source>
        <strain evidence="2 3">Red1</strain>
    </source>
</reference>
<accession>A0A0B5FPG9</accession>
<dbReference type="SMART" id="SM00881">
    <property type="entry name" value="CoA_binding"/>
    <property type="match status" value="1"/>
</dbReference>
<name>A0A0B5FPG9_9BACT</name>
<dbReference type="AlphaFoldDB" id="A0A0B5FPG9"/>
<dbReference type="KEGG" id="gsb:GSUB_04570"/>
<dbReference type="STRING" id="483547.GSUB_04570"/>
<dbReference type="Proteomes" id="UP000035036">
    <property type="component" value="Chromosome"/>
</dbReference>
<dbReference type="InterPro" id="IPR003781">
    <property type="entry name" value="CoA-bd"/>
</dbReference>
<keyword evidence="3" id="KW-1185">Reference proteome</keyword>
<dbReference type="InterPro" id="IPR036291">
    <property type="entry name" value="NAD(P)-bd_dom_sf"/>
</dbReference>
<organism evidence="2 3">
    <name type="scientific">Geoalkalibacter subterraneus</name>
    <dbReference type="NCBI Taxonomy" id="483547"/>
    <lineage>
        <taxon>Bacteria</taxon>
        <taxon>Pseudomonadati</taxon>
        <taxon>Thermodesulfobacteriota</taxon>
        <taxon>Desulfuromonadia</taxon>
        <taxon>Desulfuromonadales</taxon>
        <taxon>Geoalkalibacteraceae</taxon>
        <taxon>Geoalkalibacter</taxon>
    </lineage>
</organism>
<dbReference type="SUPFAM" id="SSF51735">
    <property type="entry name" value="NAD(P)-binding Rossmann-fold domains"/>
    <property type="match status" value="1"/>
</dbReference>
<evidence type="ECO:0000313" key="3">
    <source>
        <dbReference type="Proteomes" id="UP000035036"/>
    </source>
</evidence>
<protein>
    <submittedName>
        <fullName evidence="2">CoA-binding protein</fullName>
    </submittedName>
</protein>
<dbReference type="EMBL" id="CP010311">
    <property type="protein sequence ID" value="AJF05980.1"/>
    <property type="molecule type" value="Genomic_DNA"/>
</dbReference>
<dbReference type="PANTHER" id="PTHR33303:SF2">
    <property type="entry name" value="COA-BINDING DOMAIN-CONTAINING PROTEIN"/>
    <property type="match status" value="1"/>
</dbReference>
<dbReference type="OrthoDB" id="9804695at2"/>
<dbReference type="PANTHER" id="PTHR33303">
    <property type="entry name" value="CYTOPLASMIC PROTEIN-RELATED"/>
    <property type="match status" value="1"/>
</dbReference>
<dbReference type="Gene3D" id="3.40.50.720">
    <property type="entry name" value="NAD(P)-binding Rossmann-like Domain"/>
    <property type="match status" value="1"/>
</dbReference>
<evidence type="ECO:0000313" key="2">
    <source>
        <dbReference type="EMBL" id="AJF05980.1"/>
    </source>
</evidence>
<dbReference type="HOGENOM" id="CLU_112567_1_1_7"/>
<feature type="domain" description="CoA-binding" evidence="1">
    <location>
        <begin position="10"/>
        <end position="103"/>
    </location>
</feature>
<evidence type="ECO:0000259" key="1">
    <source>
        <dbReference type="SMART" id="SM00881"/>
    </source>
</evidence>
<dbReference type="Pfam" id="PF13380">
    <property type="entry name" value="CoA_binding_2"/>
    <property type="match status" value="1"/>
</dbReference>